<gene>
    <name evidence="8" type="ORF">MNODULE_12800</name>
</gene>
<evidence type="ECO:0000256" key="4">
    <source>
        <dbReference type="PROSITE-ProRule" id="PRU00433"/>
    </source>
</evidence>
<keyword evidence="6" id="KW-0472">Membrane</keyword>
<protein>
    <submittedName>
        <fullName evidence="8">Nitric oxide reductase</fullName>
    </submittedName>
</protein>
<dbReference type="RefSeq" id="WP_168060422.1">
    <property type="nucleotide sequence ID" value="NZ_VTOW01000002.1"/>
</dbReference>
<dbReference type="Gene3D" id="1.10.760.10">
    <property type="entry name" value="Cytochrome c-like domain"/>
    <property type="match status" value="1"/>
</dbReference>
<dbReference type="EMBL" id="VTOW01000002">
    <property type="protein sequence ID" value="NKE71620.1"/>
    <property type="molecule type" value="Genomic_DNA"/>
</dbReference>
<accession>A0A7X6IBM5</accession>
<feature type="transmembrane region" description="Helical" evidence="6">
    <location>
        <begin position="12"/>
        <end position="32"/>
    </location>
</feature>
<sequence length="408" mass="43943">MKSNKAGTGTIVKVAIWYVFILGIFAGIANWLPQIRGDAPEAAEAVDLGSITPEELATMGKKIVFGTENPSFGKGDVPIGKGQCPLCHMFFQEQKADRCPVLIGEEERSGNRVKEERYKEFASRLSGGESNSGFKPHATTGGQYLLESEYCPNCYVVEGFGIKGTNDQESPMPMIHKPPIQLTDTEIVAVVSFLQSKDAGEMSKITAKDDWEAYFGKPLKQDAGPKEGEAKVVAGPPVALEADTVDQIVTKMACVACHKIPGLEVAKSGMVGPLLIEKTNAPNRIKSPEYQKAVKEGKAKAKTPREYVVESIMDPAAFIVPGFADDMMKDFRHKFTVSGLDKLVDYLLQQDAEAAIKSGLDRLPNEKEGSLKKASLTPSEEESVETASNPTSGSMQASATGQVSGGKF</sequence>
<dbReference type="InterPro" id="IPR009056">
    <property type="entry name" value="Cyt_c-like_dom"/>
</dbReference>
<dbReference type="GO" id="GO:0020037">
    <property type="term" value="F:heme binding"/>
    <property type="evidence" value="ECO:0007669"/>
    <property type="project" value="InterPro"/>
</dbReference>
<name>A0A7X6IBM5_9BACT</name>
<feature type="domain" description="Cytochrome c" evidence="7">
    <location>
        <begin position="230"/>
        <end position="351"/>
    </location>
</feature>
<evidence type="ECO:0000256" key="1">
    <source>
        <dbReference type="ARBA" id="ARBA00022617"/>
    </source>
</evidence>
<evidence type="ECO:0000313" key="8">
    <source>
        <dbReference type="EMBL" id="NKE71620.1"/>
    </source>
</evidence>
<evidence type="ECO:0000259" key="7">
    <source>
        <dbReference type="PROSITE" id="PS51007"/>
    </source>
</evidence>
<evidence type="ECO:0000256" key="6">
    <source>
        <dbReference type="SAM" id="Phobius"/>
    </source>
</evidence>
<keyword evidence="6" id="KW-1133">Transmembrane helix</keyword>
<dbReference type="AlphaFoldDB" id="A0A7X6IBM5"/>
<keyword evidence="9" id="KW-1185">Reference proteome</keyword>
<evidence type="ECO:0000256" key="3">
    <source>
        <dbReference type="ARBA" id="ARBA00023004"/>
    </source>
</evidence>
<dbReference type="InterPro" id="IPR036909">
    <property type="entry name" value="Cyt_c-like_dom_sf"/>
</dbReference>
<evidence type="ECO:0000313" key="9">
    <source>
        <dbReference type="Proteomes" id="UP000534783"/>
    </source>
</evidence>
<dbReference type="Proteomes" id="UP000534783">
    <property type="component" value="Unassembled WGS sequence"/>
</dbReference>
<evidence type="ECO:0000256" key="5">
    <source>
        <dbReference type="SAM" id="MobiDB-lite"/>
    </source>
</evidence>
<keyword evidence="6" id="KW-0812">Transmembrane</keyword>
<dbReference type="GO" id="GO:0046872">
    <property type="term" value="F:metal ion binding"/>
    <property type="evidence" value="ECO:0007669"/>
    <property type="project" value="UniProtKB-KW"/>
</dbReference>
<reference evidence="8 9" key="1">
    <citation type="journal article" date="2020" name="Nature">
        <title>Bacterial chemolithoautotrophy via manganese oxidation.</title>
        <authorList>
            <person name="Yu H."/>
            <person name="Leadbetter J.R."/>
        </authorList>
    </citation>
    <scope>NUCLEOTIDE SEQUENCE [LARGE SCALE GENOMIC DNA]</scope>
    <source>
        <strain evidence="8 9">Mn-1</strain>
    </source>
</reference>
<dbReference type="PROSITE" id="PS51007">
    <property type="entry name" value="CYTC"/>
    <property type="match status" value="2"/>
</dbReference>
<dbReference type="GO" id="GO:0009055">
    <property type="term" value="F:electron transfer activity"/>
    <property type="evidence" value="ECO:0007669"/>
    <property type="project" value="InterPro"/>
</dbReference>
<evidence type="ECO:0000256" key="2">
    <source>
        <dbReference type="ARBA" id="ARBA00022723"/>
    </source>
</evidence>
<keyword evidence="2 4" id="KW-0479">Metal-binding</keyword>
<proteinExistence type="predicted"/>
<comment type="caution">
    <text evidence="8">The sequence shown here is derived from an EMBL/GenBank/DDBJ whole genome shotgun (WGS) entry which is preliminary data.</text>
</comment>
<dbReference type="SUPFAM" id="SSF46626">
    <property type="entry name" value="Cytochrome c"/>
    <property type="match status" value="1"/>
</dbReference>
<keyword evidence="3 4" id="KW-0408">Iron</keyword>
<feature type="compositionally biased region" description="Polar residues" evidence="5">
    <location>
        <begin position="385"/>
        <end position="402"/>
    </location>
</feature>
<feature type="compositionally biased region" description="Basic and acidic residues" evidence="5">
    <location>
        <begin position="359"/>
        <end position="371"/>
    </location>
</feature>
<feature type="region of interest" description="Disordered" evidence="5">
    <location>
        <begin position="359"/>
        <end position="408"/>
    </location>
</feature>
<feature type="domain" description="Cytochrome c" evidence="7">
    <location>
        <begin position="55"/>
        <end position="198"/>
    </location>
</feature>
<organism evidence="8 9">
    <name type="scientific">Candidatus Manganitrophus noduliformans</name>
    <dbReference type="NCBI Taxonomy" id="2606439"/>
    <lineage>
        <taxon>Bacteria</taxon>
        <taxon>Pseudomonadati</taxon>
        <taxon>Nitrospirota</taxon>
        <taxon>Nitrospiria</taxon>
        <taxon>Candidatus Troglogloeales</taxon>
        <taxon>Candidatus Manganitrophaceae</taxon>
        <taxon>Candidatus Manganitrophus</taxon>
    </lineage>
</organism>
<keyword evidence="1 4" id="KW-0349">Heme</keyword>